<dbReference type="InterPro" id="IPR000111">
    <property type="entry name" value="Glyco_hydro_27/36_CS"/>
</dbReference>
<feature type="compositionally biased region" description="Polar residues" evidence="7">
    <location>
        <begin position="1"/>
        <end position="12"/>
    </location>
</feature>
<proteinExistence type="inferred from homology"/>
<accession>A0ABX1L1P5</accession>
<gene>
    <name evidence="10" type="ORF">HC026_10830</name>
</gene>
<dbReference type="CDD" id="cd14791">
    <property type="entry name" value="GH36"/>
    <property type="match status" value="1"/>
</dbReference>
<dbReference type="InterPro" id="IPR017853">
    <property type="entry name" value="GH"/>
</dbReference>
<dbReference type="Pfam" id="PF16875">
    <property type="entry name" value="Glyco_hydro_36N"/>
    <property type="match status" value="1"/>
</dbReference>
<dbReference type="PANTHER" id="PTHR43053">
    <property type="entry name" value="GLYCOSIDASE FAMILY 31"/>
    <property type="match status" value="1"/>
</dbReference>
<dbReference type="SUPFAM" id="SSF51445">
    <property type="entry name" value="(Trans)glycosidases"/>
    <property type="match status" value="1"/>
</dbReference>
<evidence type="ECO:0000256" key="7">
    <source>
        <dbReference type="SAM" id="MobiDB-lite"/>
    </source>
</evidence>
<name>A0ABX1L1P5_9LACO</name>
<dbReference type="InterPro" id="IPR002252">
    <property type="entry name" value="Glyco_hydro_36"/>
</dbReference>
<protein>
    <recommendedName>
        <fullName evidence="3 6">Alpha-galactosidase</fullName>
        <ecNumber evidence="3 6">3.2.1.22</ecNumber>
    </recommendedName>
</protein>
<dbReference type="Proteomes" id="UP000763447">
    <property type="component" value="Unassembled WGS sequence"/>
</dbReference>
<comment type="similarity">
    <text evidence="2">Belongs to the glycosyl hydrolase 36 family.</text>
</comment>
<feature type="region of interest" description="Disordered" evidence="7">
    <location>
        <begin position="1"/>
        <end position="30"/>
    </location>
</feature>
<dbReference type="EC" id="3.2.1.22" evidence="3 6"/>
<reference evidence="10 11" key="1">
    <citation type="submission" date="2020-04" db="EMBL/GenBank/DDBJ databases">
        <title>A novel species of genus Lactobacillus that was isolated from fermented food Zha-chili.</title>
        <authorList>
            <person name="Zhang Z."/>
        </authorList>
    </citation>
    <scope>NUCLEOTIDE SEQUENCE [LARGE SCALE GENOMIC DNA]</scope>
    <source>
        <strain evidence="11">HBUAS51383</strain>
    </source>
</reference>
<feature type="domain" description="Glycosyl hydrolase family 36 N-terminal" evidence="9">
    <location>
        <begin position="61"/>
        <end position="317"/>
    </location>
</feature>
<dbReference type="EMBL" id="JAAXLJ010000024">
    <property type="protein sequence ID" value="NLR19387.1"/>
    <property type="molecule type" value="Genomic_DNA"/>
</dbReference>
<feature type="domain" description="Glycosyl hydrolase family 36 C-terminal" evidence="8">
    <location>
        <begin position="683"/>
        <end position="767"/>
    </location>
</feature>
<dbReference type="PIRSF" id="PIRSF005536">
    <property type="entry name" value="Agal"/>
    <property type="match status" value="1"/>
</dbReference>
<keyword evidence="11" id="KW-1185">Reference proteome</keyword>
<evidence type="ECO:0000256" key="2">
    <source>
        <dbReference type="ARBA" id="ARBA00006202"/>
    </source>
</evidence>
<evidence type="ECO:0000259" key="9">
    <source>
        <dbReference type="Pfam" id="PF16875"/>
    </source>
</evidence>
<sequence length="772" mass="88881">MQVSALENTFNLDETFPRSAHQPKHRKESPKLAIHVDEKNQTFHLQTDHTSYIFQVLAHGILAQVYYGKKIHVKPQYPDLLQHEMKTDTPAYSLDEPTFQKGDLKQEYADTGTGDFRRPAYQVSQANGSRITDFQYDHYEVVQGKKRLPGLPSTFDDTEDDAETLIIHLTDQLIQLDLELSYTVFPHQDVIVRSANFKNHGVEPVTLEAALSAQLDLPDKHYDLIQFSGTWARERHLIRTPLRSGIQALDSVRTTSSPQQNPFMMLARPNTTDDAGDVFGFNLIYSGDFLDQVEVDQWDVSRVLVGINPSEFEWQLAPDKEFQTPEAILSYTADGMNQLSQQLADFYGKHLVDPKYRRMERPILVNNWEATYFDFDEPKLLTIAKQAKKLGIEMFVLDDGWFGHRDDDHTSLGDWFVDQKKLPDGIGAFAGEVHNLGLEFGLWFEPEMISIDSELYQKHPEWLIHAPKRRATPGRNQYVLDFSRPEVVDYIYEMMSQVIEDTKLDYIKWDMNRYITEMFSANLPADRQLEMPHRYILGVYNLYERLTKAYPDVLFESCASGGGRFDLGMMYYAPQAWTSDDTDAVERLKIQFGTSYGYPQSMMGAHVSAVPNEQTGRITSLETRANVAFYGAFGYELDISKMSDEEAEQVKEQVAFYKQHRALYQFGKLYRLDSPFDGDGNVMSWVVVDDQQDHAIATRYQLLNHPNAPYDRLYLRGLNPDKQYRINDSEETYYGDELMNAGIFVGSEFDDSVTVKQSADFSSRRFMINVVK</sequence>
<evidence type="ECO:0000256" key="3">
    <source>
        <dbReference type="ARBA" id="ARBA00012755"/>
    </source>
</evidence>
<evidence type="ECO:0000256" key="6">
    <source>
        <dbReference type="PIRNR" id="PIRNR005536"/>
    </source>
</evidence>
<dbReference type="Pfam" id="PF02065">
    <property type="entry name" value="Melibiase"/>
    <property type="match status" value="1"/>
</dbReference>
<dbReference type="PRINTS" id="PR00743">
    <property type="entry name" value="GLHYDRLASE36"/>
</dbReference>
<comment type="caution">
    <text evidence="10">The sequence shown here is derived from an EMBL/GenBank/DDBJ whole genome shotgun (WGS) entry which is preliminary data.</text>
</comment>
<dbReference type="InterPro" id="IPR031704">
    <property type="entry name" value="Glyco_hydro_36_N"/>
</dbReference>
<evidence type="ECO:0000313" key="10">
    <source>
        <dbReference type="EMBL" id="NLR19387.1"/>
    </source>
</evidence>
<dbReference type="Pfam" id="PF16874">
    <property type="entry name" value="Glyco_hydro_36C"/>
    <property type="match status" value="1"/>
</dbReference>
<keyword evidence="5 6" id="KW-0326">Glycosidase</keyword>
<dbReference type="PANTHER" id="PTHR43053:SF3">
    <property type="entry name" value="ALPHA-GALACTOSIDASE C-RELATED"/>
    <property type="match status" value="1"/>
</dbReference>
<dbReference type="InterPro" id="IPR013780">
    <property type="entry name" value="Glyco_hydro_b"/>
</dbReference>
<dbReference type="InterPro" id="IPR038417">
    <property type="entry name" value="Alpga-gal_N_sf"/>
</dbReference>
<evidence type="ECO:0000259" key="8">
    <source>
        <dbReference type="Pfam" id="PF16874"/>
    </source>
</evidence>
<dbReference type="InterPro" id="IPR050985">
    <property type="entry name" value="Alpha-glycosidase_related"/>
</dbReference>
<keyword evidence="4 6" id="KW-0378">Hydrolase</keyword>
<evidence type="ECO:0000256" key="1">
    <source>
        <dbReference type="ARBA" id="ARBA00001255"/>
    </source>
</evidence>
<dbReference type="InterPro" id="IPR013785">
    <property type="entry name" value="Aldolase_TIM"/>
</dbReference>
<organism evidence="10 11">
    <name type="scientific">Secundilactobacillus angelensis</name>
    <dbReference type="NCBI Taxonomy" id="2722706"/>
    <lineage>
        <taxon>Bacteria</taxon>
        <taxon>Bacillati</taxon>
        <taxon>Bacillota</taxon>
        <taxon>Bacilli</taxon>
        <taxon>Lactobacillales</taxon>
        <taxon>Lactobacillaceae</taxon>
        <taxon>Secundilactobacillus</taxon>
    </lineage>
</organism>
<dbReference type="Gene3D" id="3.20.20.70">
    <property type="entry name" value="Aldolase class I"/>
    <property type="match status" value="1"/>
</dbReference>
<dbReference type="InterPro" id="IPR031705">
    <property type="entry name" value="Glyco_hydro_36_C"/>
</dbReference>
<dbReference type="PROSITE" id="PS00512">
    <property type="entry name" value="ALPHA_GALACTOSIDASE"/>
    <property type="match status" value="1"/>
</dbReference>
<evidence type="ECO:0000313" key="11">
    <source>
        <dbReference type="Proteomes" id="UP000763447"/>
    </source>
</evidence>
<dbReference type="Gene3D" id="2.70.98.60">
    <property type="entry name" value="alpha-galactosidase from lactobacil brevis"/>
    <property type="match status" value="1"/>
</dbReference>
<evidence type="ECO:0000256" key="4">
    <source>
        <dbReference type="ARBA" id="ARBA00022801"/>
    </source>
</evidence>
<comment type="catalytic activity">
    <reaction evidence="1 6">
        <text>Hydrolysis of terminal, non-reducing alpha-D-galactose residues in alpha-D-galactosides, including galactose oligosaccharides, galactomannans and galactolipids.</text>
        <dbReference type="EC" id="3.2.1.22"/>
    </reaction>
</comment>
<dbReference type="Gene3D" id="2.60.40.1180">
    <property type="entry name" value="Golgi alpha-mannosidase II"/>
    <property type="match status" value="1"/>
</dbReference>
<evidence type="ECO:0000256" key="5">
    <source>
        <dbReference type="ARBA" id="ARBA00023295"/>
    </source>
</evidence>